<keyword evidence="6 8" id="KW-0594">Phospholipid biosynthesis</keyword>
<dbReference type="Pfam" id="PF01884">
    <property type="entry name" value="PcrB"/>
    <property type="match status" value="1"/>
</dbReference>
<dbReference type="Proteomes" id="UP000199138">
    <property type="component" value="Unassembled WGS sequence"/>
</dbReference>
<comment type="cofactor">
    <cofactor evidence="8">
        <name>Mg(2+)</name>
        <dbReference type="ChEBI" id="CHEBI:18420"/>
    </cofactor>
</comment>
<dbReference type="Gene3D" id="3.20.20.390">
    <property type="entry name" value="FMN-linked oxidoreductases"/>
    <property type="match status" value="1"/>
</dbReference>
<dbReference type="STRING" id="1224947.SAMN05216480_101348"/>
<dbReference type="InterPro" id="IPR038597">
    <property type="entry name" value="GGGP/HepGP_synthase_sf"/>
</dbReference>
<evidence type="ECO:0000256" key="8">
    <source>
        <dbReference type="HAMAP-Rule" id="MF_00112"/>
    </source>
</evidence>
<evidence type="ECO:0000256" key="7">
    <source>
        <dbReference type="ARBA" id="ARBA00023264"/>
    </source>
</evidence>
<evidence type="ECO:0000256" key="5">
    <source>
        <dbReference type="ARBA" id="ARBA00023098"/>
    </source>
</evidence>
<feature type="binding site" evidence="8">
    <location>
        <position position="51"/>
    </location>
    <ligand>
        <name>Mg(2+)</name>
        <dbReference type="ChEBI" id="CHEBI:18420"/>
    </ligand>
</feature>
<keyword evidence="2 8" id="KW-0808">Transferase</keyword>
<name>A0A1I7EWQ1_9FLAO</name>
<dbReference type="AlphaFoldDB" id="A0A1I7EWQ1"/>
<protein>
    <recommendedName>
        <fullName evidence="8">Geranylgeranylglyceryl phosphate synthase</fullName>
        <shortName evidence="8">GGGP synthase</shortName>
        <shortName evidence="8">GGGPS</shortName>
        <ecNumber evidence="8">2.5.1.41</ecNumber>
    </recommendedName>
    <alternativeName>
        <fullName evidence="8">(S)-3-O-geranylgeranylglyceryl phosphate synthase</fullName>
    </alternativeName>
    <alternativeName>
        <fullName evidence="8">Phosphoglycerol geranylgeranyltransferase</fullName>
    </alternativeName>
</protein>
<reference evidence="9 10" key="1">
    <citation type="submission" date="2016-10" db="EMBL/GenBank/DDBJ databases">
        <authorList>
            <person name="de Groot N.N."/>
        </authorList>
    </citation>
    <scope>NUCLEOTIDE SEQUENCE [LARGE SCALE GENOMIC DNA]</scope>
    <source>
        <strain evidence="9 10">CGMCC 1.12333</strain>
    </source>
</reference>
<evidence type="ECO:0000256" key="6">
    <source>
        <dbReference type="ARBA" id="ARBA00023209"/>
    </source>
</evidence>
<keyword evidence="1 8" id="KW-0444">Lipid biosynthesis</keyword>
<evidence type="ECO:0000256" key="3">
    <source>
        <dbReference type="ARBA" id="ARBA00022723"/>
    </source>
</evidence>
<dbReference type="HAMAP" id="MF_00112">
    <property type="entry name" value="GGGP_HepGP_synthase"/>
    <property type="match status" value="1"/>
</dbReference>
<dbReference type="NCBIfam" id="NF003198">
    <property type="entry name" value="PRK04169.1-2"/>
    <property type="match status" value="1"/>
</dbReference>
<evidence type="ECO:0000256" key="1">
    <source>
        <dbReference type="ARBA" id="ARBA00022516"/>
    </source>
</evidence>
<keyword evidence="3 8" id="KW-0479">Metal-binding</keyword>
<keyword evidence="10" id="KW-1185">Reference proteome</keyword>
<comment type="caution">
    <text evidence="8">Lacks conserved residue(s) required for the propagation of feature annotation.</text>
</comment>
<evidence type="ECO:0000256" key="4">
    <source>
        <dbReference type="ARBA" id="ARBA00022842"/>
    </source>
</evidence>
<dbReference type="GO" id="GO:0047294">
    <property type="term" value="F:phosphoglycerol geranylgeranyltransferase activity"/>
    <property type="evidence" value="ECO:0007669"/>
    <property type="project" value="UniProtKB-UniRule"/>
</dbReference>
<feature type="binding site" evidence="8">
    <location>
        <position position="22"/>
    </location>
    <ligand>
        <name>Mg(2+)</name>
        <dbReference type="ChEBI" id="CHEBI:18420"/>
    </ligand>
</feature>
<comment type="catalytic activity">
    <reaction evidence="8">
        <text>sn-glycerol 1-phosphate + (2E,6E,10E)-geranylgeranyl diphosphate = sn-3-O-(geranylgeranyl)glycerol 1-phosphate + diphosphate</text>
        <dbReference type="Rhea" id="RHEA:23404"/>
        <dbReference type="ChEBI" id="CHEBI:33019"/>
        <dbReference type="ChEBI" id="CHEBI:57677"/>
        <dbReference type="ChEBI" id="CHEBI:57685"/>
        <dbReference type="ChEBI" id="CHEBI:58756"/>
        <dbReference type="EC" id="2.5.1.41"/>
    </reaction>
</comment>
<evidence type="ECO:0000256" key="2">
    <source>
        <dbReference type="ARBA" id="ARBA00022679"/>
    </source>
</evidence>
<evidence type="ECO:0000313" key="9">
    <source>
        <dbReference type="EMBL" id="SFU28315.1"/>
    </source>
</evidence>
<dbReference type="SUPFAM" id="SSF51395">
    <property type="entry name" value="FMN-linked oxidoreductases"/>
    <property type="match status" value="1"/>
</dbReference>
<gene>
    <name evidence="9" type="ORF">SAMN05216480_101348</name>
</gene>
<dbReference type="GO" id="GO:0046474">
    <property type="term" value="P:glycerophospholipid biosynthetic process"/>
    <property type="evidence" value="ECO:0007669"/>
    <property type="project" value="UniProtKB-UniRule"/>
</dbReference>
<keyword evidence="5 8" id="KW-0443">Lipid metabolism</keyword>
<comment type="similarity">
    <text evidence="8">Belongs to the GGGP/HepGP synthase family.</text>
</comment>
<proteinExistence type="inferred from homology"/>
<dbReference type="RefSeq" id="WP_245766508.1">
    <property type="nucleotide sequence ID" value="NZ_FPBK01000001.1"/>
</dbReference>
<dbReference type="EC" id="2.5.1.41" evidence="8"/>
<dbReference type="NCBIfam" id="TIGR01768">
    <property type="entry name" value="GGGP-family"/>
    <property type="match status" value="1"/>
</dbReference>
<dbReference type="InterPro" id="IPR008205">
    <property type="entry name" value="GGGP_HepGP_synthase"/>
</dbReference>
<accession>A0A1I7EWQ1</accession>
<keyword evidence="4 8" id="KW-0460">Magnesium</keyword>
<evidence type="ECO:0000313" key="10">
    <source>
        <dbReference type="Proteomes" id="UP000199138"/>
    </source>
</evidence>
<organism evidence="9 10">
    <name type="scientific">Pustulibacterium marinum</name>
    <dbReference type="NCBI Taxonomy" id="1224947"/>
    <lineage>
        <taxon>Bacteria</taxon>
        <taxon>Pseudomonadati</taxon>
        <taxon>Bacteroidota</taxon>
        <taxon>Flavobacteriia</taxon>
        <taxon>Flavobacteriales</taxon>
        <taxon>Flavobacteriaceae</taxon>
        <taxon>Pustulibacterium</taxon>
    </lineage>
</organism>
<dbReference type="EMBL" id="FPBK01000001">
    <property type="protein sequence ID" value="SFU28315.1"/>
    <property type="molecule type" value="Genomic_DNA"/>
</dbReference>
<comment type="function">
    <text evidence="8">Prenyltransferase that catalyzes the transfer of the geranylgeranyl moiety of geranylgeranyl diphosphate (GGPP) to the C3 hydroxyl of sn-glycerol-1-phosphate (G1P).</text>
</comment>
<sequence>MIYETIIEAKRKGESLISVLMDPDKIQLEGVADFIQKINETVISHILVGGSTVPEGITEPLVIEIKKHTQKPVVLFPGDVSQLTNAADGLLFLNLLSGRNPEYLIEQQIASASFLRSSSLEIMSTGYILVDGGKETATMKVTHTQPIVASEIQLIKDTAKAGELMGNRLIYLETGSGAQFPVPSTVVKAIKDDLQIPVIVGGGIRCKTQILEAKKSGAAMIVIGTAFEEDADFYNELKNI</sequence>
<dbReference type="GO" id="GO:0000287">
    <property type="term" value="F:magnesium ion binding"/>
    <property type="evidence" value="ECO:0007669"/>
    <property type="project" value="UniProtKB-UniRule"/>
</dbReference>
<keyword evidence="7 8" id="KW-1208">Phospholipid metabolism</keyword>